<dbReference type="PROSITE" id="PS50005">
    <property type="entry name" value="TPR"/>
    <property type="match status" value="1"/>
</dbReference>
<dbReference type="SMART" id="SM00028">
    <property type="entry name" value="TPR"/>
    <property type="match status" value="2"/>
</dbReference>
<keyword evidence="1" id="KW-0805">Transcription regulation</keyword>
<evidence type="ECO:0000259" key="5">
    <source>
        <dbReference type="PROSITE" id="PS01124"/>
    </source>
</evidence>
<keyword evidence="4" id="KW-0472">Membrane</keyword>
<evidence type="ECO:0000256" key="3">
    <source>
        <dbReference type="PROSITE-ProRule" id="PRU00339"/>
    </source>
</evidence>
<dbReference type="SMART" id="SM00342">
    <property type="entry name" value="HTH_ARAC"/>
    <property type="match status" value="1"/>
</dbReference>
<evidence type="ECO:0000313" key="6">
    <source>
        <dbReference type="EMBL" id="SNS03200.1"/>
    </source>
</evidence>
<dbReference type="OrthoDB" id="5295174at2"/>
<feature type="domain" description="HTH araC/xylS-type" evidence="5">
    <location>
        <begin position="474"/>
        <end position="566"/>
    </location>
</feature>
<feature type="repeat" description="TPR" evidence="3">
    <location>
        <begin position="285"/>
        <end position="318"/>
    </location>
</feature>
<accession>A0A239B5N1</accession>
<dbReference type="SUPFAM" id="SSF46689">
    <property type="entry name" value="Homeodomain-like"/>
    <property type="match status" value="1"/>
</dbReference>
<dbReference type="InterPro" id="IPR018060">
    <property type="entry name" value="HTH_AraC"/>
</dbReference>
<dbReference type="InterPro" id="IPR009057">
    <property type="entry name" value="Homeodomain-like_sf"/>
</dbReference>
<name>A0A239B5N1_9FLAO</name>
<organism evidence="6 7">
    <name type="scientific">Dokdonia pacifica</name>
    <dbReference type="NCBI Taxonomy" id="1627892"/>
    <lineage>
        <taxon>Bacteria</taxon>
        <taxon>Pseudomonadati</taxon>
        <taxon>Bacteroidota</taxon>
        <taxon>Flavobacteriia</taxon>
        <taxon>Flavobacteriales</taxon>
        <taxon>Flavobacteriaceae</taxon>
        <taxon>Dokdonia</taxon>
    </lineage>
</organism>
<evidence type="ECO:0000313" key="7">
    <source>
        <dbReference type="Proteomes" id="UP000198379"/>
    </source>
</evidence>
<dbReference type="EMBL" id="FZNY01000005">
    <property type="protein sequence ID" value="SNS03200.1"/>
    <property type="molecule type" value="Genomic_DNA"/>
</dbReference>
<dbReference type="AlphaFoldDB" id="A0A239B5N1"/>
<dbReference type="Gene3D" id="1.10.10.60">
    <property type="entry name" value="Homeodomain-like"/>
    <property type="match status" value="1"/>
</dbReference>
<dbReference type="PROSITE" id="PS01124">
    <property type="entry name" value="HTH_ARAC_FAMILY_2"/>
    <property type="match status" value="1"/>
</dbReference>
<dbReference type="InterPro" id="IPR011990">
    <property type="entry name" value="TPR-like_helical_dom_sf"/>
</dbReference>
<keyword evidence="4" id="KW-1133">Transmembrane helix</keyword>
<dbReference type="Gene3D" id="1.25.40.10">
    <property type="entry name" value="Tetratricopeptide repeat domain"/>
    <property type="match status" value="1"/>
</dbReference>
<dbReference type="Pfam" id="PF12833">
    <property type="entry name" value="HTH_18"/>
    <property type="match status" value="1"/>
</dbReference>
<dbReference type="SUPFAM" id="SSF48452">
    <property type="entry name" value="TPR-like"/>
    <property type="match status" value="1"/>
</dbReference>
<keyword evidence="6" id="KW-0238">DNA-binding</keyword>
<evidence type="ECO:0000256" key="2">
    <source>
        <dbReference type="ARBA" id="ARBA00023163"/>
    </source>
</evidence>
<proteinExistence type="predicted"/>
<sequence length="577" mass="68375">MCLFLTKPSYMILRKVFIFISIIIFITTSQAQEEFQEQIEKLDFKTIYSRFETYYNDLDSINALRYAEAYYIKARKTKDTNHIADGYYYRALIDKEYKSLHLYDSIISLTSDVKKSNYPTIAYLQKGYYFVSTYQYDKALENFIQASIKNHGKNKENLALRINISITELQIRIEENNKALTTLKKIWKETVDVNYKTKNPDIYNEILFGLANANRKLHHIDTSNTYINLGLLTNDTKNKESNYYYYFLLLKGINELSNDFNGNIPPKLKTAINYMNRVNFKENIALAYHYIGEAYHKKGEEEKALQYFFKVDSLTEKSASILPETLGSYNYIRDYYKKSKDVVNELIYVKKIIAFDSILDINYKSINNKIRDKYELPTLIEKYNQDFATLEKQNSKSNTLVIILYSISSITFIVLFYVLFQRNKYKRRFKQLQESSLNKRLKKTSSKEKPDLPEKVFIKVKNCLDAFEKEQQFLNHAMNSEKLAQQIGTNRPYFAKAFNYYKNESFNVYLRNLRLNYALERLRDDHIFRKYTIKTIANESGFGNSESFSKYFFKAYGIYPSFYIKSLNNENQRSNRS</sequence>
<dbReference type="Proteomes" id="UP000198379">
    <property type="component" value="Unassembled WGS sequence"/>
</dbReference>
<keyword evidence="4" id="KW-0812">Transmembrane</keyword>
<reference evidence="6 7" key="1">
    <citation type="submission" date="2017-06" db="EMBL/GenBank/DDBJ databases">
        <authorList>
            <person name="Kim H.J."/>
            <person name="Triplett B.A."/>
        </authorList>
    </citation>
    <scope>NUCLEOTIDE SEQUENCE [LARGE SCALE GENOMIC DNA]</scope>
    <source>
        <strain evidence="6 7">DSM 25597</strain>
    </source>
</reference>
<gene>
    <name evidence="6" type="ORF">SAMN06265376_105363</name>
</gene>
<feature type="transmembrane region" description="Helical" evidence="4">
    <location>
        <begin position="400"/>
        <end position="420"/>
    </location>
</feature>
<keyword evidence="7" id="KW-1185">Reference proteome</keyword>
<protein>
    <submittedName>
        <fullName evidence="6">AraC-type DNA-binding protein</fullName>
    </submittedName>
</protein>
<keyword evidence="3" id="KW-0802">TPR repeat</keyword>
<evidence type="ECO:0000256" key="4">
    <source>
        <dbReference type="SAM" id="Phobius"/>
    </source>
</evidence>
<dbReference type="GO" id="GO:0003700">
    <property type="term" value="F:DNA-binding transcription factor activity"/>
    <property type="evidence" value="ECO:0007669"/>
    <property type="project" value="InterPro"/>
</dbReference>
<dbReference type="InterPro" id="IPR019734">
    <property type="entry name" value="TPR_rpt"/>
</dbReference>
<dbReference type="GO" id="GO:0043565">
    <property type="term" value="F:sequence-specific DNA binding"/>
    <property type="evidence" value="ECO:0007669"/>
    <property type="project" value="InterPro"/>
</dbReference>
<keyword evidence="2" id="KW-0804">Transcription</keyword>
<evidence type="ECO:0000256" key="1">
    <source>
        <dbReference type="ARBA" id="ARBA00023015"/>
    </source>
</evidence>